<sequence>QSIEQRLLQNFQTQISEYLDLKQLSRSKDPSNPGRTTMPNIGNTSQFRALLWTNIDKILDL</sequence>
<protein>
    <submittedName>
        <fullName evidence="2">Uncharacterized protein</fullName>
    </submittedName>
</protein>
<proteinExistence type="predicted"/>
<name>A0A8S3DFL7_9BILA</name>
<dbReference type="EMBL" id="CAJOBJ010210721">
    <property type="protein sequence ID" value="CAF5010124.1"/>
    <property type="molecule type" value="Genomic_DNA"/>
</dbReference>
<accession>A0A8S3DFL7</accession>
<evidence type="ECO:0000313" key="2">
    <source>
        <dbReference type="EMBL" id="CAF5010124.1"/>
    </source>
</evidence>
<organism evidence="2 3">
    <name type="scientific">Rotaria magnacalcarata</name>
    <dbReference type="NCBI Taxonomy" id="392030"/>
    <lineage>
        <taxon>Eukaryota</taxon>
        <taxon>Metazoa</taxon>
        <taxon>Spiralia</taxon>
        <taxon>Gnathifera</taxon>
        <taxon>Rotifera</taxon>
        <taxon>Eurotatoria</taxon>
        <taxon>Bdelloidea</taxon>
        <taxon>Philodinida</taxon>
        <taxon>Philodinidae</taxon>
        <taxon>Rotaria</taxon>
    </lineage>
</organism>
<evidence type="ECO:0000256" key="1">
    <source>
        <dbReference type="SAM" id="MobiDB-lite"/>
    </source>
</evidence>
<dbReference type="Proteomes" id="UP000681720">
    <property type="component" value="Unassembled WGS sequence"/>
</dbReference>
<evidence type="ECO:0000313" key="3">
    <source>
        <dbReference type="Proteomes" id="UP000681720"/>
    </source>
</evidence>
<feature type="non-terminal residue" evidence="2">
    <location>
        <position position="61"/>
    </location>
</feature>
<feature type="compositionally biased region" description="Polar residues" evidence="1">
    <location>
        <begin position="33"/>
        <end position="42"/>
    </location>
</feature>
<dbReference type="AlphaFoldDB" id="A0A8S3DFL7"/>
<feature type="region of interest" description="Disordered" evidence="1">
    <location>
        <begin position="22"/>
        <end position="42"/>
    </location>
</feature>
<reference evidence="2" key="1">
    <citation type="submission" date="2021-02" db="EMBL/GenBank/DDBJ databases">
        <authorList>
            <person name="Nowell W R."/>
        </authorList>
    </citation>
    <scope>NUCLEOTIDE SEQUENCE</scope>
</reference>
<comment type="caution">
    <text evidence="2">The sequence shown here is derived from an EMBL/GenBank/DDBJ whole genome shotgun (WGS) entry which is preliminary data.</text>
</comment>
<gene>
    <name evidence="2" type="ORF">GIL414_LOCUS57814</name>
</gene>
<feature type="non-terminal residue" evidence="2">
    <location>
        <position position="1"/>
    </location>
</feature>